<evidence type="ECO:0000256" key="1">
    <source>
        <dbReference type="ARBA" id="ARBA00023125"/>
    </source>
</evidence>
<sequence>MAAWHGRTLPPTMARDASEQQTPASPTLMGARVRQLRRRRGLTLEELARAVDVDKAHISRIENNHKSPSVAMLAQLAKTLNTSIGHLLGETLDKAEIKVTRAAELQSSPRLQQSREPGEHQFRPLLHGKAVGSFEAFLVHPGPDPGTTEARHSGQEMLYVVAGTVEVMFHDHVVTLKQGDCIHFPGYLHHRLRRVGRAKAAALLVLSNA</sequence>
<dbReference type="InterPro" id="IPR010982">
    <property type="entry name" value="Lambda_DNA-bd_dom_sf"/>
</dbReference>
<reference evidence="4 5" key="1">
    <citation type="submission" date="2019-03" db="EMBL/GenBank/DDBJ databases">
        <title>Ramlibacter henchirensis DSM 14656, whole genome shotgun sequence.</title>
        <authorList>
            <person name="Zhang X."/>
            <person name="Feng G."/>
            <person name="Zhu H."/>
        </authorList>
    </citation>
    <scope>NUCLEOTIDE SEQUENCE [LARGE SCALE GENOMIC DNA]</scope>
    <source>
        <strain evidence="4 5">DSM 14656</strain>
    </source>
</reference>
<dbReference type="PROSITE" id="PS50943">
    <property type="entry name" value="HTH_CROC1"/>
    <property type="match status" value="1"/>
</dbReference>
<dbReference type="InterPro" id="IPR014710">
    <property type="entry name" value="RmlC-like_jellyroll"/>
</dbReference>
<dbReference type="GO" id="GO:0003677">
    <property type="term" value="F:DNA binding"/>
    <property type="evidence" value="ECO:0007669"/>
    <property type="project" value="UniProtKB-KW"/>
</dbReference>
<evidence type="ECO:0000313" key="4">
    <source>
        <dbReference type="EMBL" id="TFZ05496.1"/>
    </source>
</evidence>
<dbReference type="PANTHER" id="PTHR46797:SF1">
    <property type="entry name" value="METHYLPHOSPHONATE SYNTHASE"/>
    <property type="match status" value="1"/>
</dbReference>
<dbReference type="InterPro" id="IPR011051">
    <property type="entry name" value="RmlC_Cupin_sf"/>
</dbReference>
<dbReference type="SUPFAM" id="SSF51182">
    <property type="entry name" value="RmlC-like cupins"/>
    <property type="match status" value="1"/>
</dbReference>
<dbReference type="CDD" id="cd02209">
    <property type="entry name" value="cupin_XRE_C"/>
    <property type="match status" value="1"/>
</dbReference>
<dbReference type="InterPro" id="IPR050807">
    <property type="entry name" value="TransReg_Diox_bact_type"/>
</dbReference>
<dbReference type="Gene3D" id="1.10.260.40">
    <property type="entry name" value="lambda repressor-like DNA-binding domains"/>
    <property type="match status" value="1"/>
</dbReference>
<dbReference type="AlphaFoldDB" id="A0A4Z0C1U1"/>
<dbReference type="Pfam" id="PF07883">
    <property type="entry name" value="Cupin_2"/>
    <property type="match status" value="1"/>
</dbReference>
<dbReference type="GO" id="GO:0005829">
    <property type="term" value="C:cytosol"/>
    <property type="evidence" value="ECO:0007669"/>
    <property type="project" value="TreeGrafter"/>
</dbReference>
<dbReference type="Pfam" id="PF01381">
    <property type="entry name" value="HTH_3"/>
    <property type="match status" value="1"/>
</dbReference>
<feature type="domain" description="HTH cro/C1-type" evidence="3">
    <location>
        <begin position="33"/>
        <end position="87"/>
    </location>
</feature>
<organism evidence="4 5">
    <name type="scientific">Ramlibacter henchirensis</name>
    <dbReference type="NCBI Taxonomy" id="204072"/>
    <lineage>
        <taxon>Bacteria</taxon>
        <taxon>Pseudomonadati</taxon>
        <taxon>Pseudomonadota</taxon>
        <taxon>Betaproteobacteria</taxon>
        <taxon>Burkholderiales</taxon>
        <taxon>Comamonadaceae</taxon>
        <taxon>Ramlibacter</taxon>
    </lineage>
</organism>
<dbReference type="InterPro" id="IPR013096">
    <property type="entry name" value="Cupin_2"/>
</dbReference>
<evidence type="ECO:0000259" key="3">
    <source>
        <dbReference type="PROSITE" id="PS50943"/>
    </source>
</evidence>
<dbReference type="PANTHER" id="PTHR46797">
    <property type="entry name" value="HTH-TYPE TRANSCRIPTIONAL REGULATOR"/>
    <property type="match status" value="1"/>
</dbReference>
<accession>A0A4Z0C1U1</accession>
<protein>
    <submittedName>
        <fullName evidence="4">XRE family transcriptional regulator</fullName>
    </submittedName>
</protein>
<dbReference type="SMART" id="SM00530">
    <property type="entry name" value="HTH_XRE"/>
    <property type="match status" value="1"/>
</dbReference>
<comment type="caution">
    <text evidence="4">The sequence shown here is derived from an EMBL/GenBank/DDBJ whole genome shotgun (WGS) entry which is preliminary data.</text>
</comment>
<gene>
    <name evidence="4" type="ORF">EZ313_02150</name>
</gene>
<dbReference type="InterPro" id="IPR001387">
    <property type="entry name" value="Cro/C1-type_HTH"/>
</dbReference>
<evidence type="ECO:0000256" key="2">
    <source>
        <dbReference type="SAM" id="MobiDB-lite"/>
    </source>
</evidence>
<dbReference type="Proteomes" id="UP000298180">
    <property type="component" value="Unassembled WGS sequence"/>
</dbReference>
<keyword evidence="5" id="KW-1185">Reference proteome</keyword>
<dbReference type="OrthoDB" id="9805356at2"/>
<dbReference type="Gene3D" id="2.60.120.10">
    <property type="entry name" value="Jelly Rolls"/>
    <property type="match status" value="1"/>
</dbReference>
<feature type="region of interest" description="Disordered" evidence="2">
    <location>
        <begin position="1"/>
        <end position="27"/>
    </location>
</feature>
<keyword evidence="1" id="KW-0238">DNA-binding</keyword>
<name>A0A4Z0C1U1_9BURK</name>
<dbReference type="SUPFAM" id="SSF47413">
    <property type="entry name" value="lambda repressor-like DNA-binding domains"/>
    <property type="match status" value="1"/>
</dbReference>
<proteinExistence type="predicted"/>
<dbReference type="EMBL" id="SMLM01000001">
    <property type="protein sequence ID" value="TFZ05496.1"/>
    <property type="molecule type" value="Genomic_DNA"/>
</dbReference>
<evidence type="ECO:0000313" key="5">
    <source>
        <dbReference type="Proteomes" id="UP000298180"/>
    </source>
</evidence>
<dbReference type="GO" id="GO:0003700">
    <property type="term" value="F:DNA-binding transcription factor activity"/>
    <property type="evidence" value="ECO:0007669"/>
    <property type="project" value="TreeGrafter"/>
</dbReference>
<dbReference type="CDD" id="cd00093">
    <property type="entry name" value="HTH_XRE"/>
    <property type="match status" value="1"/>
</dbReference>